<dbReference type="AlphaFoldDB" id="A0A8X6MUA5"/>
<evidence type="ECO:0000313" key="3">
    <source>
        <dbReference type="Proteomes" id="UP000887013"/>
    </source>
</evidence>
<name>A0A8X6MUA5_NEPPI</name>
<feature type="region of interest" description="Disordered" evidence="1">
    <location>
        <begin position="1"/>
        <end position="43"/>
    </location>
</feature>
<protein>
    <submittedName>
        <fullName evidence="2">Uncharacterized protein</fullName>
    </submittedName>
</protein>
<dbReference type="Proteomes" id="UP000887013">
    <property type="component" value="Unassembled WGS sequence"/>
</dbReference>
<accession>A0A8X6MUA5</accession>
<proteinExistence type="predicted"/>
<keyword evidence="3" id="KW-1185">Reference proteome</keyword>
<evidence type="ECO:0000256" key="1">
    <source>
        <dbReference type="SAM" id="MobiDB-lite"/>
    </source>
</evidence>
<sequence length="43" mass="4613">MTVYPFQDSGTSDFQSMPRGGKQPGAALSASSKSRFNGEMKLD</sequence>
<reference evidence="2" key="1">
    <citation type="submission" date="2020-08" db="EMBL/GenBank/DDBJ databases">
        <title>Multicomponent nature underlies the extraordinary mechanical properties of spider dragline silk.</title>
        <authorList>
            <person name="Kono N."/>
            <person name="Nakamura H."/>
            <person name="Mori M."/>
            <person name="Yoshida Y."/>
            <person name="Ohtoshi R."/>
            <person name="Malay A.D."/>
            <person name="Moran D.A.P."/>
            <person name="Tomita M."/>
            <person name="Numata K."/>
            <person name="Arakawa K."/>
        </authorList>
    </citation>
    <scope>NUCLEOTIDE SEQUENCE</scope>
</reference>
<feature type="non-terminal residue" evidence="2">
    <location>
        <position position="1"/>
    </location>
</feature>
<evidence type="ECO:0000313" key="2">
    <source>
        <dbReference type="EMBL" id="GFS78512.1"/>
    </source>
</evidence>
<organism evidence="2 3">
    <name type="scientific">Nephila pilipes</name>
    <name type="common">Giant wood spider</name>
    <name type="synonym">Nephila maculata</name>
    <dbReference type="NCBI Taxonomy" id="299642"/>
    <lineage>
        <taxon>Eukaryota</taxon>
        <taxon>Metazoa</taxon>
        <taxon>Ecdysozoa</taxon>
        <taxon>Arthropoda</taxon>
        <taxon>Chelicerata</taxon>
        <taxon>Arachnida</taxon>
        <taxon>Araneae</taxon>
        <taxon>Araneomorphae</taxon>
        <taxon>Entelegynae</taxon>
        <taxon>Araneoidea</taxon>
        <taxon>Nephilidae</taxon>
        <taxon>Nephila</taxon>
    </lineage>
</organism>
<comment type="caution">
    <text evidence="2">The sequence shown here is derived from an EMBL/GenBank/DDBJ whole genome shotgun (WGS) entry which is preliminary data.</text>
</comment>
<gene>
    <name evidence="2" type="ORF">NPIL_608931</name>
</gene>
<dbReference type="EMBL" id="BMAW01051093">
    <property type="protein sequence ID" value="GFS78512.1"/>
    <property type="molecule type" value="Genomic_DNA"/>
</dbReference>